<name>A0A5B8NT65_9CHRO</name>
<proteinExistence type="inferred from homology"/>
<dbReference type="RefSeq" id="WP_146297064.1">
    <property type="nucleotide sequence ID" value="NZ_CP042326.1"/>
</dbReference>
<accession>A0A5B8NT65</accession>
<evidence type="ECO:0000313" key="5">
    <source>
        <dbReference type="Proteomes" id="UP000318453"/>
    </source>
</evidence>
<comment type="similarity">
    <text evidence="1 2">Belongs to the small heat shock protein (HSP20) family.</text>
</comment>
<dbReference type="Pfam" id="PF00011">
    <property type="entry name" value="HSP20"/>
    <property type="match status" value="1"/>
</dbReference>
<dbReference type="EMBL" id="CP042326">
    <property type="protein sequence ID" value="QDZ41230.1"/>
    <property type="molecule type" value="Genomic_DNA"/>
</dbReference>
<dbReference type="Proteomes" id="UP000318453">
    <property type="component" value="Chromosome"/>
</dbReference>
<evidence type="ECO:0000256" key="1">
    <source>
        <dbReference type="PROSITE-ProRule" id="PRU00285"/>
    </source>
</evidence>
<dbReference type="InterPro" id="IPR031107">
    <property type="entry name" value="Small_HSP"/>
</dbReference>
<feature type="domain" description="SHSP" evidence="3">
    <location>
        <begin position="32"/>
        <end position="144"/>
    </location>
</feature>
<dbReference type="PANTHER" id="PTHR11527">
    <property type="entry name" value="HEAT-SHOCK PROTEIN 20 FAMILY MEMBER"/>
    <property type="match status" value="1"/>
</dbReference>
<dbReference type="AlphaFoldDB" id="A0A5B8NT65"/>
<dbReference type="PROSITE" id="PS01031">
    <property type="entry name" value="SHSP"/>
    <property type="match status" value="1"/>
</dbReference>
<dbReference type="SUPFAM" id="SSF49764">
    <property type="entry name" value="HSP20-like chaperones"/>
    <property type="match status" value="1"/>
</dbReference>
<dbReference type="InterPro" id="IPR008978">
    <property type="entry name" value="HSP20-like_chaperone"/>
</dbReference>
<dbReference type="Gene3D" id="2.60.40.790">
    <property type="match status" value="1"/>
</dbReference>
<reference evidence="4" key="1">
    <citation type="submission" date="2019-08" db="EMBL/GenBank/DDBJ databases">
        <title>Carotenoids and Carotenoid Binding Proteins in the Halophilic Cyanobacterium Euhalothece sp. ZM00.</title>
        <authorList>
            <person name="Cho S.M."/>
            <person name="Song J.Y."/>
            <person name="Park Y.-I."/>
        </authorList>
    </citation>
    <scope>NUCLEOTIDE SEQUENCE [LARGE SCALE GENOMIC DNA]</scope>
    <source>
        <strain evidence="4">Z-M001</strain>
    </source>
</reference>
<evidence type="ECO:0000259" key="3">
    <source>
        <dbReference type="PROSITE" id="PS01031"/>
    </source>
</evidence>
<dbReference type="CDD" id="cd06464">
    <property type="entry name" value="ACD_sHsps-like"/>
    <property type="match status" value="1"/>
</dbReference>
<organism evidence="4 5">
    <name type="scientific">Euhalothece natronophila Z-M001</name>
    <dbReference type="NCBI Taxonomy" id="522448"/>
    <lineage>
        <taxon>Bacteria</taxon>
        <taxon>Bacillati</taxon>
        <taxon>Cyanobacteriota</taxon>
        <taxon>Cyanophyceae</taxon>
        <taxon>Oscillatoriophycideae</taxon>
        <taxon>Chroococcales</taxon>
        <taxon>Halothecacae</taxon>
        <taxon>Halothece cluster</taxon>
        <taxon>Euhalothece</taxon>
    </lineage>
</organism>
<dbReference type="OrthoDB" id="9811615at2"/>
<evidence type="ECO:0000313" key="4">
    <source>
        <dbReference type="EMBL" id="QDZ41230.1"/>
    </source>
</evidence>
<gene>
    <name evidence="4" type="ORF">FRE64_15545</name>
</gene>
<dbReference type="InterPro" id="IPR002068">
    <property type="entry name" value="A-crystallin/Hsp20_dom"/>
</dbReference>
<sequence>MALVRWNPYAELETLRRQMDRLFDEVGDYNGLTDQLWQPAVELNDAGENLVLKVQLPGIHPDNLDINASRDSITISGEYRHEQENKPQNIYHSEFQYGKFHRTIGLPVGIQQNQVEADYNNGILTLRLPKVEEAMNRSVKVNIGGQSNPALNANN</sequence>
<protein>
    <submittedName>
        <fullName evidence="4">Hsp20/alpha crystallin family protein</fullName>
    </submittedName>
</protein>
<evidence type="ECO:0000256" key="2">
    <source>
        <dbReference type="RuleBase" id="RU003616"/>
    </source>
</evidence>
<keyword evidence="5" id="KW-1185">Reference proteome</keyword>
<dbReference type="KEGG" id="enn:FRE64_15545"/>